<dbReference type="RefSeq" id="WP_198823055.1">
    <property type="nucleotide sequence ID" value="NZ_JAEKCZ010000035.1"/>
</dbReference>
<organism evidence="1 2">
    <name type="scientific">Pseudomonas psychrophila</name>
    <dbReference type="NCBI Taxonomy" id="122355"/>
    <lineage>
        <taxon>Bacteria</taxon>
        <taxon>Pseudomonadati</taxon>
        <taxon>Pseudomonadota</taxon>
        <taxon>Gammaproteobacteria</taxon>
        <taxon>Pseudomonadales</taxon>
        <taxon>Pseudomonadaceae</taxon>
        <taxon>Pseudomonas</taxon>
    </lineage>
</organism>
<name>A0A8I1KAT5_9PSED</name>
<comment type="caution">
    <text evidence="1">The sequence shown here is derived from an EMBL/GenBank/DDBJ whole genome shotgun (WGS) entry which is preliminary data.</text>
</comment>
<proteinExistence type="predicted"/>
<evidence type="ECO:0000313" key="1">
    <source>
        <dbReference type="EMBL" id="MBJ2259770.1"/>
    </source>
</evidence>
<dbReference type="EMBL" id="JAEKCZ010000035">
    <property type="protein sequence ID" value="MBJ2259770.1"/>
    <property type="molecule type" value="Genomic_DNA"/>
</dbReference>
<gene>
    <name evidence="1" type="ORF">JFT45_25045</name>
</gene>
<accession>A0A8I1KAT5</accession>
<evidence type="ECO:0000313" key="2">
    <source>
        <dbReference type="Proteomes" id="UP000658390"/>
    </source>
</evidence>
<protein>
    <submittedName>
        <fullName evidence="1">Uncharacterized protein</fullName>
    </submittedName>
</protein>
<reference evidence="1" key="1">
    <citation type="submission" date="2020-12" db="EMBL/GenBank/DDBJ databases">
        <title>Antibiotic resistance and phylogeny of Pseudomonas spp. isolated over three decades from chicken meat in the Norwegian food chain.</title>
        <authorList>
            <person name="Moen B."/>
        </authorList>
    </citation>
    <scope>NUCLEOTIDE SEQUENCE</scope>
    <source>
        <strain evidence="1">MF6762</strain>
    </source>
</reference>
<dbReference type="Proteomes" id="UP000658390">
    <property type="component" value="Unassembled WGS sequence"/>
</dbReference>
<dbReference type="AlphaFoldDB" id="A0A8I1KAT5"/>
<sequence>MATRVQEIDCFEAVDKSGCRYTITESASQTSLDAMNGMTQWVSQSTYFRALGFGPVGQISDSEFEIFLVGVKVIRV</sequence>